<dbReference type="Proteomes" id="UP001623232">
    <property type="component" value="Chromosome"/>
</dbReference>
<proteinExistence type="predicted"/>
<dbReference type="RefSeq" id="WP_406644640.1">
    <property type="nucleotide sequence ID" value="NZ_CP123584.1"/>
</dbReference>
<gene>
    <name evidence="2" type="ORF">QEZ52_12255</name>
</gene>
<sequence>MGDEYGYETDGRISMGCSSDMPAVAGGDAGLGLCDLSFDVSRQEAQADPYHIMYPGFDPALVGTATRHAVGTGNGGNQTGMASQPVLAPARAGDVRPLDLY</sequence>
<evidence type="ECO:0000256" key="1">
    <source>
        <dbReference type="SAM" id="MobiDB-lite"/>
    </source>
</evidence>
<feature type="region of interest" description="Disordered" evidence="1">
    <location>
        <begin position="68"/>
        <end position="101"/>
    </location>
</feature>
<evidence type="ECO:0000313" key="3">
    <source>
        <dbReference type="Proteomes" id="UP001623232"/>
    </source>
</evidence>
<dbReference type="EMBL" id="CP123584">
    <property type="protein sequence ID" value="WZK87391.1"/>
    <property type="molecule type" value="Genomic_DNA"/>
</dbReference>
<accession>A0ABZ2XMV2</accession>
<evidence type="ECO:0000313" key="2">
    <source>
        <dbReference type="EMBL" id="WZK87391.1"/>
    </source>
</evidence>
<reference evidence="2 3" key="1">
    <citation type="submission" date="2023-04" db="EMBL/GenBank/DDBJ databases">
        <title>Complete genome sequence of Alisedimentitalea scapharcae.</title>
        <authorList>
            <person name="Rong J.-C."/>
            <person name="Yi M.-L."/>
            <person name="Zhao Q."/>
        </authorList>
    </citation>
    <scope>NUCLEOTIDE SEQUENCE [LARGE SCALE GENOMIC DNA]</scope>
    <source>
        <strain evidence="2 3">KCTC 42119</strain>
    </source>
</reference>
<organism evidence="2 3">
    <name type="scientific">Aliisedimentitalea scapharcae</name>
    <dbReference type="NCBI Taxonomy" id="1524259"/>
    <lineage>
        <taxon>Bacteria</taxon>
        <taxon>Pseudomonadati</taxon>
        <taxon>Pseudomonadota</taxon>
        <taxon>Alphaproteobacteria</taxon>
        <taxon>Rhodobacterales</taxon>
        <taxon>Roseobacteraceae</taxon>
        <taxon>Aliisedimentitalea</taxon>
    </lineage>
</organism>
<protein>
    <submittedName>
        <fullName evidence="2">Uncharacterized protein</fullName>
    </submittedName>
</protein>
<name>A0ABZ2XMV2_9RHOB</name>
<keyword evidence="3" id="KW-1185">Reference proteome</keyword>